<dbReference type="RefSeq" id="WP_090146550.1">
    <property type="nucleotide sequence ID" value="NZ_FNAN01000002.1"/>
</dbReference>
<dbReference type="InterPro" id="IPR013655">
    <property type="entry name" value="PAS_fold_3"/>
</dbReference>
<dbReference type="PROSITE" id="PS50109">
    <property type="entry name" value="HIS_KIN"/>
    <property type="match status" value="1"/>
</dbReference>
<evidence type="ECO:0000259" key="14">
    <source>
        <dbReference type="PROSITE" id="PS50112"/>
    </source>
</evidence>
<dbReference type="Gene3D" id="3.30.450.20">
    <property type="entry name" value="PAS domain"/>
    <property type="match status" value="5"/>
</dbReference>
<evidence type="ECO:0000256" key="8">
    <source>
        <dbReference type="ARBA" id="ARBA00023012"/>
    </source>
</evidence>
<dbReference type="CDD" id="cd00082">
    <property type="entry name" value="HisKA"/>
    <property type="match status" value="1"/>
</dbReference>
<dbReference type="Pfam" id="PF00512">
    <property type="entry name" value="HisKA"/>
    <property type="match status" value="1"/>
</dbReference>
<dbReference type="InterPro" id="IPR001610">
    <property type="entry name" value="PAC"/>
</dbReference>
<dbReference type="CDD" id="cd16922">
    <property type="entry name" value="HATPase_EvgS-ArcB-TorS-like"/>
    <property type="match status" value="1"/>
</dbReference>
<dbReference type="PROSITE" id="PS50110">
    <property type="entry name" value="RESPONSE_REGULATORY"/>
    <property type="match status" value="2"/>
</dbReference>
<feature type="domain" description="PAS" evidence="14">
    <location>
        <begin position="142"/>
        <end position="199"/>
    </location>
</feature>
<sequence length="1292" mass="145884">MNDLRKELLKLLQKDDRIFDLIQDSATDGLLIWKHSNPRDCWADAKLQQTLASGMGVRQGDDRPVSLFEIPSFSLHLENARKCFPQSQQPLHGTVRAVAGSLPSLRLAITSMCAFSESLGWLVLSGFRRDDTLPELPRLVTNTELYQSLLNSNAVYVTTIDLEGNYKYVNDHFCEFYGLERSEIIGKSSLSGVVPDDIERCLQVGEQCFVNPGMPHPVILRKFSRRDGVKTTQWEFTGIADENGVLTEIFCLGYDITQQLKVQQDLSVLVSNMQDVLFTISPGGFFTYVSPSWTSMYGHTIEETVGRSFTEFIHPDDFHICFEALRITSETGVPVPGGVEHRIRHKDGSWSWSNTSANIDPVSRDIILTSHDITELRDSRERLKELAVVASNTTDYIVITDSQGFITWVNKAYETHTGYNRRDVKGKNPLLLLRGPETDPDTLDRVWLHCREKKVVREEVLCYTRAGVSYWVDLKVTPVFDDYGNCTHFIAVERDITARKEADKELKRIKDIQEQTNSVARVGGWELYARTGELYWSSTTKEIHEVPLDYVPDTETAIQFYKEGYSRDAITRAVKEGLAHGTPWDSELQVVTAKGNELWVRTIGNAEIVDGVCVRIYGAFQDITYKKQAEMAIKNSEVKFRSLYDSTSDAVILFDRNGYLDCNDAALKMFGIDSVETFLSMPMGDLSGLNEMGMEGQKTQGNQHVQAVYEKGSHSFEWKYKRFGDSKESFIAEVLLNLMKVNDSEIIQAVIRDITLRKRAERELLEAREHAEAASKLKSEFLANMSHEIRTPLNGVVGFTDLLMKTNLDETQQQYMSMVFQSANSLMDIINDILDFSKIEAGKLELTPEKTDLLEICGQVADMVTYQAQQKHLEMLLNIPADIPQFVWCDSVRLRQILVNLLSNAVKFTSKGEIELKIELLQKVSSLDYTFRFSVRDTGIGIDPQNQRRIFEAFSQEDSSTTKRFGGTGLGLTISNSLLGLMSSRLQLVSKLEHGSTFFFDATFRAIEGEDRFEWENVEQIESVLIVDDNAHNGQILKDMLANKRIGADYAGSGEEAYNRLSSGRQYDVVLIDCQMPGWDGIETIRKLRKLEGPVANQPVILLNDSFDEEALSGFSNELDIRHFLVKPVKIQQLFHALSDLGLKAKVPEKRAKMPAQDKLSGETYETGEVKILIAEDHKINMLLVKSMLGKILPGSELIEAANGKEAIEAFRRTSPDIVFMDIQMPEMNGYEATREIRQADGPHVPIIALTAGTVVGEREKCIEAGMDDYLTKPVLKETLEAAVRKWLLKMN</sequence>
<dbReference type="Pfam" id="PF02518">
    <property type="entry name" value="HATPase_c"/>
    <property type="match status" value="1"/>
</dbReference>
<evidence type="ECO:0000256" key="6">
    <source>
        <dbReference type="ARBA" id="ARBA00022777"/>
    </source>
</evidence>
<dbReference type="Gene3D" id="3.40.50.2300">
    <property type="match status" value="2"/>
</dbReference>
<organism evidence="16 17">
    <name type="scientific">Dyadobacter soli</name>
    <dbReference type="NCBI Taxonomy" id="659014"/>
    <lineage>
        <taxon>Bacteria</taxon>
        <taxon>Pseudomonadati</taxon>
        <taxon>Bacteroidota</taxon>
        <taxon>Cytophagia</taxon>
        <taxon>Cytophagales</taxon>
        <taxon>Spirosomataceae</taxon>
        <taxon>Dyadobacter</taxon>
    </lineage>
</organism>
<feature type="domain" description="Histidine kinase" evidence="12">
    <location>
        <begin position="784"/>
        <end position="1006"/>
    </location>
</feature>
<keyword evidence="4" id="KW-0808">Transferase</keyword>
<feature type="domain" description="Response regulatory" evidence="13">
    <location>
        <begin position="1023"/>
        <end position="1142"/>
    </location>
</feature>
<comment type="subunit">
    <text evidence="9">At low DSF concentrations, interacts with RpfF.</text>
</comment>
<evidence type="ECO:0000259" key="13">
    <source>
        <dbReference type="PROSITE" id="PS50110"/>
    </source>
</evidence>
<evidence type="ECO:0000313" key="17">
    <source>
        <dbReference type="Proteomes" id="UP000198748"/>
    </source>
</evidence>
<feature type="domain" description="Response regulatory" evidence="13">
    <location>
        <begin position="1171"/>
        <end position="1288"/>
    </location>
</feature>
<evidence type="ECO:0000256" key="4">
    <source>
        <dbReference type="ARBA" id="ARBA00022679"/>
    </source>
</evidence>
<name>A0A1G6XE42_9BACT</name>
<keyword evidence="3 11" id="KW-0597">Phosphoprotein</keyword>
<dbReference type="InterPro" id="IPR035965">
    <property type="entry name" value="PAS-like_dom_sf"/>
</dbReference>
<evidence type="ECO:0000256" key="3">
    <source>
        <dbReference type="ARBA" id="ARBA00022553"/>
    </source>
</evidence>
<dbReference type="SMART" id="SM00086">
    <property type="entry name" value="PAC"/>
    <property type="match status" value="4"/>
</dbReference>
<feature type="domain" description="PAC" evidence="15">
    <location>
        <begin position="449"/>
        <end position="508"/>
    </location>
</feature>
<dbReference type="SMART" id="SM00091">
    <property type="entry name" value="PAS"/>
    <property type="match status" value="4"/>
</dbReference>
<evidence type="ECO:0000256" key="1">
    <source>
        <dbReference type="ARBA" id="ARBA00000085"/>
    </source>
</evidence>
<keyword evidence="6" id="KW-0418">Kinase</keyword>
<feature type="modified residue" description="4-aspartylphosphate" evidence="11">
    <location>
        <position position="1222"/>
    </location>
</feature>
<dbReference type="InterPro" id="IPR003661">
    <property type="entry name" value="HisK_dim/P_dom"/>
</dbReference>
<dbReference type="InterPro" id="IPR004358">
    <property type="entry name" value="Sig_transdc_His_kin-like_C"/>
</dbReference>
<keyword evidence="8" id="KW-0902">Two-component regulatory system</keyword>
<feature type="domain" description="PAC" evidence="15">
    <location>
        <begin position="584"/>
        <end position="635"/>
    </location>
</feature>
<comment type="catalytic activity">
    <reaction evidence="1">
        <text>ATP + protein L-histidine = ADP + protein N-phospho-L-histidine.</text>
        <dbReference type="EC" id="2.7.13.3"/>
    </reaction>
</comment>
<dbReference type="GO" id="GO:0000155">
    <property type="term" value="F:phosphorelay sensor kinase activity"/>
    <property type="evidence" value="ECO:0007669"/>
    <property type="project" value="InterPro"/>
</dbReference>
<dbReference type="NCBIfam" id="TIGR00229">
    <property type="entry name" value="sensory_box"/>
    <property type="match status" value="4"/>
</dbReference>
<dbReference type="FunFam" id="3.30.565.10:FF:000010">
    <property type="entry name" value="Sensor histidine kinase RcsC"/>
    <property type="match status" value="1"/>
</dbReference>
<evidence type="ECO:0000259" key="15">
    <source>
        <dbReference type="PROSITE" id="PS50113"/>
    </source>
</evidence>
<dbReference type="InterPro" id="IPR036890">
    <property type="entry name" value="HATPase_C_sf"/>
</dbReference>
<dbReference type="InterPro" id="IPR011006">
    <property type="entry name" value="CheY-like_superfamily"/>
</dbReference>
<keyword evidence="17" id="KW-1185">Reference proteome</keyword>
<dbReference type="Gene3D" id="1.10.287.130">
    <property type="match status" value="1"/>
</dbReference>
<evidence type="ECO:0000256" key="11">
    <source>
        <dbReference type="PROSITE-ProRule" id="PRU00169"/>
    </source>
</evidence>
<dbReference type="OrthoDB" id="9811889at2"/>
<dbReference type="Proteomes" id="UP000198748">
    <property type="component" value="Unassembled WGS sequence"/>
</dbReference>
<proteinExistence type="predicted"/>
<dbReference type="PROSITE" id="PS50113">
    <property type="entry name" value="PAC"/>
    <property type="match status" value="3"/>
</dbReference>
<dbReference type="InterPro" id="IPR001789">
    <property type="entry name" value="Sig_transdc_resp-reg_receiver"/>
</dbReference>
<dbReference type="SUPFAM" id="SSF52172">
    <property type="entry name" value="CheY-like"/>
    <property type="match status" value="2"/>
</dbReference>
<dbReference type="InterPro" id="IPR000700">
    <property type="entry name" value="PAS-assoc_C"/>
</dbReference>
<dbReference type="Pfam" id="PF08447">
    <property type="entry name" value="PAS_3"/>
    <property type="match status" value="1"/>
</dbReference>
<dbReference type="SMART" id="SM00388">
    <property type="entry name" value="HisKA"/>
    <property type="match status" value="1"/>
</dbReference>
<dbReference type="SUPFAM" id="SSF55874">
    <property type="entry name" value="ATPase domain of HSP90 chaperone/DNA topoisomerase II/histidine kinase"/>
    <property type="match status" value="1"/>
</dbReference>
<accession>A0A1G6XE42</accession>
<dbReference type="InterPro" id="IPR003594">
    <property type="entry name" value="HATPase_dom"/>
</dbReference>
<dbReference type="EC" id="2.7.13.3" evidence="2"/>
<dbReference type="CDD" id="cd00130">
    <property type="entry name" value="PAS"/>
    <property type="match status" value="3"/>
</dbReference>
<feature type="modified residue" description="4-aspartylphosphate" evidence="11">
    <location>
        <position position="1073"/>
    </location>
</feature>
<dbReference type="STRING" id="659014.SAMN04487996_102139"/>
<dbReference type="PRINTS" id="PR00344">
    <property type="entry name" value="BCTRLSENSOR"/>
</dbReference>
<dbReference type="SUPFAM" id="SSF55785">
    <property type="entry name" value="PYP-like sensor domain (PAS domain)"/>
    <property type="match status" value="5"/>
</dbReference>
<dbReference type="Pfam" id="PF00072">
    <property type="entry name" value="Response_reg"/>
    <property type="match status" value="2"/>
</dbReference>
<feature type="domain" description="PAS" evidence="14">
    <location>
        <begin position="382"/>
        <end position="437"/>
    </location>
</feature>
<evidence type="ECO:0000256" key="2">
    <source>
        <dbReference type="ARBA" id="ARBA00012438"/>
    </source>
</evidence>
<keyword evidence="7" id="KW-0067">ATP-binding</keyword>
<dbReference type="CDD" id="cd17546">
    <property type="entry name" value="REC_hyHK_CKI1_RcsC-like"/>
    <property type="match status" value="2"/>
</dbReference>
<dbReference type="FunFam" id="1.10.287.130:FF:000002">
    <property type="entry name" value="Two-component osmosensing histidine kinase"/>
    <property type="match status" value="1"/>
</dbReference>
<dbReference type="InterPro" id="IPR000014">
    <property type="entry name" value="PAS"/>
</dbReference>
<protein>
    <recommendedName>
        <fullName evidence="10">Sensory/regulatory protein RpfC</fullName>
        <ecNumber evidence="2">2.7.13.3</ecNumber>
    </recommendedName>
</protein>
<evidence type="ECO:0000259" key="12">
    <source>
        <dbReference type="PROSITE" id="PS50109"/>
    </source>
</evidence>
<dbReference type="SUPFAM" id="SSF47384">
    <property type="entry name" value="Homodimeric domain of signal transducing histidine kinase"/>
    <property type="match status" value="1"/>
</dbReference>
<dbReference type="SMART" id="SM00387">
    <property type="entry name" value="HATPase_c"/>
    <property type="match status" value="1"/>
</dbReference>
<evidence type="ECO:0000256" key="7">
    <source>
        <dbReference type="ARBA" id="ARBA00022840"/>
    </source>
</evidence>
<dbReference type="Pfam" id="PF13426">
    <property type="entry name" value="PAS_9"/>
    <property type="match status" value="2"/>
</dbReference>
<feature type="domain" description="PAC" evidence="15">
    <location>
        <begin position="337"/>
        <end position="385"/>
    </location>
</feature>
<dbReference type="PANTHER" id="PTHR45339">
    <property type="entry name" value="HYBRID SIGNAL TRANSDUCTION HISTIDINE KINASE J"/>
    <property type="match status" value="1"/>
</dbReference>
<dbReference type="Gene3D" id="3.30.565.10">
    <property type="entry name" value="Histidine kinase-like ATPase, C-terminal domain"/>
    <property type="match status" value="1"/>
</dbReference>
<keyword evidence="5" id="KW-0547">Nucleotide-binding</keyword>
<gene>
    <name evidence="16" type="ORF">SAMN04487996_102139</name>
</gene>
<evidence type="ECO:0000256" key="9">
    <source>
        <dbReference type="ARBA" id="ARBA00064003"/>
    </source>
</evidence>
<dbReference type="SMART" id="SM00448">
    <property type="entry name" value="REC"/>
    <property type="match status" value="2"/>
</dbReference>
<dbReference type="PROSITE" id="PS50112">
    <property type="entry name" value="PAS"/>
    <property type="match status" value="3"/>
</dbReference>
<dbReference type="EMBL" id="FNAN01000002">
    <property type="protein sequence ID" value="SDD76430.1"/>
    <property type="molecule type" value="Genomic_DNA"/>
</dbReference>
<evidence type="ECO:0000256" key="10">
    <source>
        <dbReference type="ARBA" id="ARBA00068150"/>
    </source>
</evidence>
<dbReference type="GO" id="GO:0005524">
    <property type="term" value="F:ATP binding"/>
    <property type="evidence" value="ECO:0007669"/>
    <property type="project" value="UniProtKB-KW"/>
</dbReference>
<evidence type="ECO:0000256" key="5">
    <source>
        <dbReference type="ARBA" id="ARBA00022741"/>
    </source>
</evidence>
<dbReference type="InterPro" id="IPR005467">
    <property type="entry name" value="His_kinase_dom"/>
</dbReference>
<dbReference type="InterPro" id="IPR036097">
    <property type="entry name" value="HisK_dim/P_sf"/>
</dbReference>
<reference evidence="17" key="1">
    <citation type="submission" date="2016-10" db="EMBL/GenBank/DDBJ databases">
        <authorList>
            <person name="Varghese N."/>
            <person name="Submissions S."/>
        </authorList>
    </citation>
    <scope>NUCLEOTIDE SEQUENCE [LARGE SCALE GENOMIC DNA]</scope>
    <source>
        <strain evidence="17">DSM 25329</strain>
    </source>
</reference>
<dbReference type="PANTHER" id="PTHR45339:SF1">
    <property type="entry name" value="HYBRID SIGNAL TRANSDUCTION HISTIDINE KINASE J"/>
    <property type="match status" value="1"/>
</dbReference>
<dbReference type="Pfam" id="PF13188">
    <property type="entry name" value="PAS_8"/>
    <property type="match status" value="1"/>
</dbReference>
<evidence type="ECO:0000313" key="16">
    <source>
        <dbReference type="EMBL" id="SDD76430.1"/>
    </source>
</evidence>
<feature type="domain" description="PAS" evidence="14">
    <location>
        <begin position="262"/>
        <end position="332"/>
    </location>
</feature>